<proteinExistence type="predicted"/>
<accession>A0AA49GJY1</accession>
<dbReference type="AlphaFoldDB" id="A0AA49GJY1"/>
<protein>
    <submittedName>
        <fullName evidence="1">Uncharacterized protein</fullName>
    </submittedName>
</protein>
<dbReference type="EMBL" id="CP120682">
    <property type="protein sequence ID" value="WKN35104.1"/>
    <property type="molecule type" value="Genomic_DNA"/>
</dbReference>
<gene>
    <name evidence="1" type="ORF">K4G66_22260</name>
</gene>
<name>A0AA49GJY1_9BACT</name>
<organism evidence="1">
    <name type="scientific">Roseihalotalea indica</name>
    <dbReference type="NCBI Taxonomy" id="2867963"/>
    <lineage>
        <taxon>Bacteria</taxon>
        <taxon>Pseudomonadati</taxon>
        <taxon>Bacteroidota</taxon>
        <taxon>Cytophagia</taxon>
        <taxon>Cytophagales</taxon>
        <taxon>Catalimonadaceae</taxon>
        <taxon>Roseihalotalea</taxon>
    </lineage>
</organism>
<sequence>MVISLKEFEGEIPDSWLYEDRAKTKHYMVPLSRGNVVKLYRGFHKDASTAMQKVVRNSDIASGGVLSRDIAAARDAIFHVYGIDPDLDTAGIVEISISPTDWDKLVATKNIVERFYYGFSRRLTSTEIRVNTATAAQIIDNSPKRLLPPGQG</sequence>
<reference evidence="1" key="2">
    <citation type="journal article" date="2024" name="Antonie Van Leeuwenhoek">
        <title>Roseihalotalea indica gen. nov., sp. nov., a halophilic Bacteroidetes from mesopelagic Southwest Indian Ocean with higher carbohydrate metabolic potential.</title>
        <authorList>
            <person name="Chen B."/>
            <person name="Zhang M."/>
            <person name="Lin D."/>
            <person name="Ye J."/>
            <person name="Tang K."/>
        </authorList>
    </citation>
    <scope>NUCLEOTIDE SEQUENCE</scope>
    <source>
        <strain evidence="1">TK19036</strain>
    </source>
</reference>
<evidence type="ECO:0000313" key="1">
    <source>
        <dbReference type="EMBL" id="WKN35104.1"/>
    </source>
</evidence>
<reference evidence="1" key="1">
    <citation type="journal article" date="2023" name="Comput. Struct. Biotechnol. J.">
        <title>Discovery of a novel marine Bacteroidetes with a rich repertoire of carbohydrate-active enzymes.</title>
        <authorList>
            <person name="Chen B."/>
            <person name="Liu G."/>
            <person name="Chen Q."/>
            <person name="Wang H."/>
            <person name="Liu L."/>
            <person name="Tang K."/>
        </authorList>
    </citation>
    <scope>NUCLEOTIDE SEQUENCE</scope>
    <source>
        <strain evidence="1">TK19036</strain>
    </source>
</reference>